<evidence type="ECO:0000313" key="2">
    <source>
        <dbReference type="Proteomes" id="UP000789860"/>
    </source>
</evidence>
<proteinExistence type="predicted"/>
<comment type="caution">
    <text evidence="1">The sequence shown here is derived from an EMBL/GenBank/DDBJ whole genome shotgun (WGS) entry which is preliminary data.</text>
</comment>
<organism evidence="1 2">
    <name type="scientific">Scutellospora calospora</name>
    <dbReference type="NCBI Taxonomy" id="85575"/>
    <lineage>
        <taxon>Eukaryota</taxon>
        <taxon>Fungi</taxon>
        <taxon>Fungi incertae sedis</taxon>
        <taxon>Mucoromycota</taxon>
        <taxon>Glomeromycotina</taxon>
        <taxon>Glomeromycetes</taxon>
        <taxon>Diversisporales</taxon>
        <taxon>Gigasporaceae</taxon>
        <taxon>Scutellospora</taxon>
    </lineage>
</organism>
<dbReference type="EMBL" id="CAJVPM010001627">
    <property type="protein sequence ID" value="CAG8470427.1"/>
    <property type="molecule type" value="Genomic_DNA"/>
</dbReference>
<protein>
    <submittedName>
        <fullName evidence="1">5805_t:CDS:1</fullName>
    </submittedName>
</protein>
<gene>
    <name evidence="1" type="ORF">SCALOS_LOCUS2003</name>
</gene>
<name>A0ACA9KFM3_9GLOM</name>
<keyword evidence="2" id="KW-1185">Reference proteome</keyword>
<reference evidence="1" key="1">
    <citation type="submission" date="2021-06" db="EMBL/GenBank/DDBJ databases">
        <authorList>
            <person name="Kallberg Y."/>
            <person name="Tangrot J."/>
            <person name="Rosling A."/>
        </authorList>
    </citation>
    <scope>NUCLEOTIDE SEQUENCE</scope>
    <source>
        <strain evidence="1">AU212A</strain>
    </source>
</reference>
<accession>A0ACA9KFM3</accession>
<sequence length="199" mass="21812">MNSDSFIDYYEILQIPETATAEEIRDAYKKKALETHPDRFIPGTNDSAINPSLSQEDAKALFQKIADAYYVLSDETRREQYDRARASRKRQGKSASTWQVDRADANLIFSNVFEELLRPEVDNPQWFYAPIGAVTGGALGFICGNVPGLVLGAYAGNKLGAVRDAKGVSVYDAYSKLSGNHKAAILAALATKLVTSGRI</sequence>
<dbReference type="Proteomes" id="UP000789860">
    <property type="component" value="Unassembled WGS sequence"/>
</dbReference>
<evidence type="ECO:0000313" key="1">
    <source>
        <dbReference type="EMBL" id="CAG8470427.1"/>
    </source>
</evidence>